<gene>
    <name evidence="4" type="ORF">CUR86_11085</name>
</gene>
<reference evidence="4" key="2">
    <citation type="submission" date="2017-11" db="EMBL/GenBank/DDBJ databases">
        <authorList>
            <person name="Das S.K."/>
        </authorList>
    </citation>
    <scope>NUCLEOTIDE SEQUENCE</scope>
    <source>
        <strain evidence="4">S4-41</strain>
    </source>
</reference>
<dbReference type="SUPFAM" id="SSF53448">
    <property type="entry name" value="Nucleotide-diphospho-sugar transferases"/>
    <property type="match status" value="1"/>
</dbReference>
<organism evidence="4 5">
    <name type="scientific">Salinicola acroporae</name>
    <dbReference type="NCBI Taxonomy" id="1541440"/>
    <lineage>
        <taxon>Bacteria</taxon>
        <taxon>Pseudomonadati</taxon>
        <taxon>Pseudomonadota</taxon>
        <taxon>Gammaproteobacteria</taxon>
        <taxon>Oceanospirillales</taxon>
        <taxon>Halomonadaceae</taxon>
        <taxon>Salinicola</taxon>
    </lineage>
</organism>
<keyword evidence="3" id="KW-1133">Transmembrane helix</keyword>
<evidence type="ECO:0000256" key="2">
    <source>
        <dbReference type="ARBA" id="ARBA00022692"/>
    </source>
</evidence>
<comment type="subcellular location">
    <subcellularLocation>
        <location evidence="1">Membrane</location>
        <topology evidence="1">Single-pass membrane protein</topology>
    </subcellularLocation>
</comment>
<dbReference type="PANTHER" id="PTHR21461:SF69">
    <property type="entry name" value="GLYCOSYLTRANSFERASE FAMILY 92 PROTEIN"/>
    <property type="match status" value="1"/>
</dbReference>
<dbReference type="PANTHER" id="PTHR21461">
    <property type="entry name" value="GLYCOSYLTRANSFERASE FAMILY 92 PROTEIN"/>
    <property type="match status" value="1"/>
</dbReference>
<keyword evidence="3" id="KW-0472">Membrane</keyword>
<dbReference type="Pfam" id="PF13704">
    <property type="entry name" value="Glyco_tranf_2_4"/>
    <property type="match status" value="1"/>
</dbReference>
<evidence type="ECO:0000256" key="1">
    <source>
        <dbReference type="ARBA" id="ARBA00004167"/>
    </source>
</evidence>
<keyword evidence="5" id="KW-1185">Reference proteome</keyword>
<evidence type="ECO:0000256" key="3">
    <source>
        <dbReference type="ARBA" id="ARBA00022989"/>
    </source>
</evidence>
<evidence type="ECO:0008006" key="6">
    <source>
        <dbReference type="Google" id="ProtNLM"/>
    </source>
</evidence>
<dbReference type="CDD" id="cd00761">
    <property type="entry name" value="Glyco_tranf_GTA_type"/>
    <property type="match status" value="1"/>
</dbReference>
<reference evidence="4" key="1">
    <citation type="journal article" date="2015" name="Antonie Van Leeuwenhoek">
        <title>Comparative 16S rRNA signatures and multilocus sequence analysis for the genus Salinicola and description of Salinicola acroporae sp. nov., isolated from coral Acropora digitifera.</title>
        <authorList>
            <person name="Lepcha R.T."/>
            <person name="Poddar A."/>
            <person name="Schumann P."/>
            <person name="Das S.K."/>
        </authorList>
    </citation>
    <scope>NUCLEOTIDE SEQUENCE</scope>
    <source>
        <strain evidence="4">S4-41</strain>
    </source>
</reference>
<proteinExistence type="predicted"/>
<name>A0ABT6I5G7_9GAMM</name>
<evidence type="ECO:0000313" key="5">
    <source>
        <dbReference type="Proteomes" id="UP001162135"/>
    </source>
</evidence>
<dbReference type="Proteomes" id="UP001162135">
    <property type="component" value="Unassembled WGS sequence"/>
</dbReference>
<dbReference type="InterPro" id="IPR029044">
    <property type="entry name" value="Nucleotide-diphossugar_trans"/>
</dbReference>
<comment type="caution">
    <text evidence="4">The sequence shown here is derived from an EMBL/GenBank/DDBJ whole genome shotgun (WGS) entry which is preliminary data.</text>
</comment>
<sequence length="426" mass="48268">MSPMSCSRPVPPASHDSTVLPKPLMSSVKPLPIERFGPSLGSFTAIEWTSARFWAPRNSRGARVAWEFTPMISRTANRPRYRYAIVAIVKNERPYLAEWIAYHRLIGFEHFYIADHGSTDDSDLLLAKWQRQGLVTARRWEQEERAQVMWYQHVLEQHGHEATYLAFLDVDEFLVHPHCDRPLDWLEPTLAPEDVGAVAINWRIFGSSGMRFRQPGGVLERFTMASDSERVVNCHVKSIVKPSRVLSMTAHTAELKPGCRYLGADGQAATFLDGKTKSGRTERVIDTPMRVYHYNIKSQEEFVDTKMTRGRANMGPTHSRDLEYFHKHDMNEVKLGFSPELLGRVDDAARELAPELAAPPVSRVSSCIFPKRQGPAFDSGPRRISETLRSGTTTARPSARRRRWWRAGPTNVAICGDSGRSSPPRM</sequence>
<accession>A0ABT6I5G7</accession>
<protein>
    <recommendedName>
        <fullName evidence="6">Glycosyltransferase family 2 protein</fullName>
    </recommendedName>
</protein>
<keyword evidence="2" id="KW-0812">Transmembrane</keyword>
<dbReference type="EMBL" id="PGFS01000001">
    <property type="protein sequence ID" value="MDH4572942.1"/>
    <property type="molecule type" value="Genomic_DNA"/>
</dbReference>
<evidence type="ECO:0000313" key="4">
    <source>
        <dbReference type="EMBL" id="MDH4572942.1"/>
    </source>
</evidence>